<gene>
    <name evidence="1" type="ORF">ACFP90_02290</name>
</gene>
<protein>
    <recommendedName>
        <fullName evidence="3">Zinc ribbon domain-containing protein</fullName>
    </recommendedName>
</protein>
<accession>A0ABW1ZGD0</accession>
<dbReference type="RefSeq" id="WP_224604503.1">
    <property type="nucleotide sequence ID" value="NZ_JAIQXV010000001.1"/>
</dbReference>
<reference evidence="2" key="1">
    <citation type="journal article" date="2019" name="Int. J. Syst. Evol. Microbiol.">
        <title>The Global Catalogue of Microorganisms (GCM) 10K type strain sequencing project: providing services to taxonomists for standard genome sequencing and annotation.</title>
        <authorList>
            <consortium name="The Broad Institute Genomics Platform"/>
            <consortium name="The Broad Institute Genome Sequencing Center for Infectious Disease"/>
            <person name="Wu L."/>
            <person name="Ma J."/>
        </authorList>
    </citation>
    <scope>NUCLEOTIDE SEQUENCE [LARGE SCALE GENOMIC DNA]</scope>
    <source>
        <strain evidence="2">CCUG 63830</strain>
    </source>
</reference>
<sequence length="127" mass="14236">MTSHAERNLQQIEWLRADLRENGALRRSLTGAMAELGPDHPDYQHYREAVRAQQQARIEQIEQRAGYRPTVWCLNPGCHMPYAAELPACPECGTATRPAPTVATTPCQCGQPRPENAALCRDCEDHL</sequence>
<comment type="caution">
    <text evidence="1">The sequence shown here is derived from an EMBL/GenBank/DDBJ whole genome shotgun (WGS) entry which is preliminary data.</text>
</comment>
<proteinExistence type="predicted"/>
<organism evidence="1 2">
    <name type="scientific">Deinococcus multiflagellatus</name>
    <dbReference type="NCBI Taxonomy" id="1656887"/>
    <lineage>
        <taxon>Bacteria</taxon>
        <taxon>Thermotogati</taxon>
        <taxon>Deinococcota</taxon>
        <taxon>Deinococci</taxon>
        <taxon>Deinococcales</taxon>
        <taxon>Deinococcaceae</taxon>
        <taxon>Deinococcus</taxon>
    </lineage>
</organism>
<evidence type="ECO:0000313" key="2">
    <source>
        <dbReference type="Proteomes" id="UP001596317"/>
    </source>
</evidence>
<keyword evidence="2" id="KW-1185">Reference proteome</keyword>
<evidence type="ECO:0000313" key="1">
    <source>
        <dbReference type="EMBL" id="MFC6659322.1"/>
    </source>
</evidence>
<dbReference type="EMBL" id="JBHSWB010000001">
    <property type="protein sequence ID" value="MFC6659322.1"/>
    <property type="molecule type" value="Genomic_DNA"/>
</dbReference>
<name>A0ABW1ZGD0_9DEIO</name>
<evidence type="ECO:0008006" key="3">
    <source>
        <dbReference type="Google" id="ProtNLM"/>
    </source>
</evidence>
<dbReference type="Proteomes" id="UP001596317">
    <property type="component" value="Unassembled WGS sequence"/>
</dbReference>